<evidence type="ECO:0000313" key="3">
    <source>
        <dbReference type="Proteomes" id="UP000250140"/>
    </source>
</evidence>
<dbReference type="Proteomes" id="UP000250140">
    <property type="component" value="Unassembled WGS sequence"/>
</dbReference>
<evidence type="ECO:0000313" key="2">
    <source>
        <dbReference type="EMBL" id="OCL14253.1"/>
    </source>
</evidence>
<accession>A0A8E2JYL1</accession>
<sequence>MGFSSRTRAKPSFVRRASNGRNRRTCREIYLPAYLPVYLSTCLPIFPSSYLLPPHLHLVKTVTSSSPSNNLPASIILHFQHSDYPLSHLQIVRAKTQSRELGPKGKEELRDCWYAALVAPDAGQQLGFKVLVTGPAFVGNQQLAKQEAFLGLRDRLEEMTHEKLRRAGSQTEKAREVEVESSAGLGKGNWSGSGGGGGTVVKARELV</sequence>
<feature type="compositionally biased region" description="Gly residues" evidence="1">
    <location>
        <begin position="185"/>
        <end position="199"/>
    </location>
</feature>
<feature type="region of interest" description="Disordered" evidence="1">
    <location>
        <begin position="164"/>
        <end position="207"/>
    </location>
</feature>
<reference evidence="2 3" key="1">
    <citation type="journal article" date="2016" name="Nat. Commun.">
        <title>Ectomycorrhizal ecology is imprinted in the genome of the dominant symbiotic fungus Cenococcum geophilum.</title>
        <authorList>
            <consortium name="DOE Joint Genome Institute"/>
            <person name="Peter M."/>
            <person name="Kohler A."/>
            <person name="Ohm R.A."/>
            <person name="Kuo A."/>
            <person name="Krutzmann J."/>
            <person name="Morin E."/>
            <person name="Arend M."/>
            <person name="Barry K.W."/>
            <person name="Binder M."/>
            <person name="Choi C."/>
            <person name="Clum A."/>
            <person name="Copeland A."/>
            <person name="Grisel N."/>
            <person name="Haridas S."/>
            <person name="Kipfer T."/>
            <person name="LaButti K."/>
            <person name="Lindquist E."/>
            <person name="Lipzen A."/>
            <person name="Maire R."/>
            <person name="Meier B."/>
            <person name="Mihaltcheva S."/>
            <person name="Molinier V."/>
            <person name="Murat C."/>
            <person name="Poggeler S."/>
            <person name="Quandt C.A."/>
            <person name="Sperisen C."/>
            <person name="Tritt A."/>
            <person name="Tisserant E."/>
            <person name="Crous P.W."/>
            <person name="Henrissat B."/>
            <person name="Nehls U."/>
            <person name="Egli S."/>
            <person name="Spatafora J.W."/>
            <person name="Grigoriev I.V."/>
            <person name="Martin F.M."/>
        </authorList>
    </citation>
    <scope>NUCLEOTIDE SEQUENCE [LARGE SCALE GENOMIC DNA]</scope>
    <source>
        <strain evidence="2 3">CBS 207.34</strain>
    </source>
</reference>
<protein>
    <submittedName>
        <fullName evidence="2">Uncharacterized protein</fullName>
    </submittedName>
</protein>
<dbReference type="EMBL" id="KV748597">
    <property type="protein sequence ID" value="OCL14253.1"/>
    <property type="molecule type" value="Genomic_DNA"/>
</dbReference>
<dbReference type="OrthoDB" id="10493058at2759"/>
<organism evidence="2 3">
    <name type="scientific">Glonium stellatum</name>
    <dbReference type="NCBI Taxonomy" id="574774"/>
    <lineage>
        <taxon>Eukaryota</taxon>
        <taxon>Fungi</taxon>
        <taxon>Dikarya</taxon>
        <taxon>Ascomycota</taxon>
        <taxon>Pezizomycotina</taxon>
        <taxon>Dothideomycetes</taxon>
        <taxon>Pleosporomycetidae</taxon>
        <taxon>Gloniales</taxon>
        <taxon>Gloniaceae</taxon>
        <taxon>Glonium</taxon>
    </lineage>
</organism>
<keyword evidence="3" id="KW-1185">Reference proteome</keyword>
<gene>
    <name evidence="2" type="ORF">AOQ84DRAFT_46114</name>
</gene>
<evidence type="ECO:0000256" key="1">
    <source>
        <dbReference type="SAM" id="MobiDB-lite"/>
    </source>
</evidence>
<name>A0A8E2JYL1_9PEZI</name>
<dbReference type="AlphaFoldDB" id="A0A8E2JYL1"/>
<proteinExistence type="predicted"/>